<comment type="subcellular location">
    <subcellularLocation>
        <location evidence="2">Cytoplasm</location>
        <location evidence="2">Perinuclear region</location>
    </subcellularLocation>
    <subcellularLocation>
        <location evidence="1">Nucleus</location>
    </subcellularLocation>
</comment>
<dbReference type="AlphaFoldDB" id="A0A5F5PPX8"/>
<dbReference type="Bgee" id="ENSECAG00000026891">
    <property type="expression patterns" value="Expressed in bone marrow and 21 other cell types or tissues"/>
</dbReference>
<gene>
    <name evidence="12" type="primary">PCLAF</name>
</gene>
<reference evidence="12 13" key="1">
    <citation type="journal article" date="2009" name="Science">
        <title>Genome sequence, comparative analysis, and population genetics of the domestic horse.</title>
        <authorList>
            <consortium name="Broad Institute Genome Sequencing Platform"/>
            <consortium name="Broad Institute Whole Genome Assembly Team"/>
            <person name="Wade C.M."/>
            <person name="Giulotto E."/>
            <person name="Sigurdsson S."/>
            <person name="Zoli M."/>
            <person name="Gnerre S."/>
            <person name="Imsland F."/>
            <person name="Lear T.L."/>
            <person name="Adelson D.L."/>
            <person name="Bailey E."/>
            <person name="Bellone R.R."/>
            <person name="Bloecker H."/>
            <person name="Distl O."/>
            <person name="Edgar R.C."/>
            <person name="Garber M."/>
            <person name="Leeb T."/>
            <person name="Mauceli E."/>
            <person name="MacLeod J.N."/>
            <person name="Penedo M.C.T."/>
            <person name="Raison J.M."/>
            <person name="Sharpe T."/>
            <person name="Vogel J."/>
            <person name="Andersson L."/>
            <person name="Antczak D.F."/>
            <person name="Biagi T."/>
            <person name="Binns M.M."/>
            <person name="Chowdhary B.P."/>
            <person name="Coleman S.J."/>
            <person name="Della Valle G."/>
            <person name="Fryc S."/>
            <person name="Guerin G."/>
            <person name="Hasegawa T."/>
            <person name="Hill E.W."/>
            <person name="Jurka J."/>
            <person name="Kiialainen A."/>
            <person name="Lindgren G."/>
            <person name="Liu J."/>
            <person name="Magnani E."/>
            <person name="Mickelson J.R."/>
            <person name="Murray J."/>
            <person name="Nergadze S.G."/>
            <person name="Onofrio R."/>
            <person name="Pedroni S."/>
            <person name="Piras M.F."/>
            <person name="Raudsepp T."/>
            <person name="Rocchi M."/>
            <person name="Roeed K.H."/>
            <person name="Ryder O.A."/>
            <person name="Searle S."/>
            <person name="Skow L."/>
            <person name="Swinburne J.E."/>
            <person name="Syvaenen A.C."/>
            <person name="Tozaki T."/>
            <person name="Valberg S.J."/>
            <person name="Vaudin M."/>
            <person name="White J.R."/>
            <person name="Zody M.C."/>
            <person name="Lander E.S."/>
            <person name="Lindblad-Toh K."/>
        </authorList>
    </citation>
    <scope>NUCLEOTIDE SEQUENCE [LARGE SCALE GENOMIC DNA]</scope>
    <source>
        <strain evidence="12 13">Thoroughbred</strain>
    </source>
</reference>
<proteinExistence type="predicted"/>
<evidence type="ECO:0000256" key="8">
    <source>
        <dbReference type="ARBA" id="ARBA00030014"/>
    </source>
</evidence>
<dbReference type="PANTHER" id="PTHR15679:SF8">
    <property type="entry name" value="PCNA-ASSOCIATED FACTOR"/>
    <property type="match status" value="1"/>
</dbReference>
<evidence type="ECO:0000313" key="12">
    <source>
        <dbReference type="Ensembl" id="ENSECAP00000050402.2"/>
    </source>
</evidence>
<dbReference type="GeneTree" id="ENSGT00510000048252"/>
<name>A0A5F5PPX8_HORSE</name>
<dbReference type="Proteomes" id="UP000002281">
    <property type="component" value="Chromosome 1"/>
</dbReference>
<feature type="region of interest" description="Disordered" evidence="10">
    <location>
        <begin position="20"/>
        <end position="99"/>
    </location>
</feature>
<keyword evidence="6" id="KW-0234">DNA repair</keyword>
<feature type="domain" description="PCNA-associated factor histone-like" evidence="11">
    <location>
        <begin position="1"/>
        <end position="98"/>
    </location>
</feature>
<evidence type="ECO:0000259" key="11">
    <source>
        <dbReference type="Pfam" id="PF15715"/>
    </source>
</evidence>
<evidence type="ECO:0000256" key="1">
    <source>
        <dbReference type="ARBA" id="ARBA00004123"/>
    </source>
</evidence>
<evidence type="ECO:0000256" key="3">
    <source>
        <dbReference type="ARBA" id="ARBA00013777"/>
    </source>
</evidence>
<evidence type="ECO:0000256" key="7">
    <source>
        <dbReference type="ARBA" id="ARBA00023242"/>
    </source>
</evidence>
<evidence type="ECO:0000256" key="9">
    <source>
        <dbReference type="ARBA" id="ARBA00031186"/>
    </source>
</evidence>
<dbReference type="PANTHER" id="PTHR15679">
    <property type="entry name" value="PCNA-ASSOCIATED FACTOR"/>
    <property type="match status" value="1"/>
</dbReference>
<evidence type="ECO:0000256" key="4">
    <source>
        <dbReference type="ARBA" id="ARBA00022490"/>
    </source>
</evidence>
<feature type="compositionally biased region" description="Basic and acidic residues" evidence="10">
    <location>
        <begin position="72"/>
        <end position="84"/>
    </location>
</feature>
<evidence type="ECO:0000256" key="6">
    <source>
        <dbReference type="ARBA" id="ARBA00023204"/>
    </source>
</evidence>
<protein>
    <recommendedName>
        <fullName evidence="3">PCNA-associated factor</fullName>
    </recommendedName>
    <alternativeName>
        <fullName evidence="8">PCNA-associated factor of 15 kDa</fullName>
    </alternativeName>
    <alternativeName>
        <fullName evidence="9">PCNA-clamp-associated factor</fullName>
    </alternativeName>
</protein>
<dbReference type="InterPro" id="IPR031444">
    <property type="entry name" value="PCNA-AF_dom"/>
</dbReference>
<dbReference type="Ensembl" id="ENSECAT00000070362.2">
    <property type="protein sequence ID" value="ENSECAP00000050402.2"/>
    <property type="gene ID" value="ENSECAG00000026891.4"/>
</dbReference>
<dbReference type="GO" id="GO:0051726">
    <property type="term" value="P:regulation of cell cycle"/>
    <property type="evidence" value="ECO:0007669"/>
    <property type="project" value="InterPro"/>
</dbReference>
<dbReference type="GO" id="GO:0006281">
    <property type="term" value="P:DNA repair"/>
    <property type="evidence" value="ECO:0007669"/>
    <property type="project" value="UniProtKB-KW"/>
</dbReference>
<keyword evidence="13" id="KW-1185">Reference proteome</keyword>
<evidence type="ECO:0000256" key="2">
    <source>
        <dbReference type="ARBA" id="ARBA00004556"/>
    </source>
</evidence>
<dbReference type="ExpressionAtlas" id="A0A5F5PPX8">
    <property type="expression patterns" value="baseline"/>
</dbReference>
<reference evidence="12" key="3">
    <citation type="submission" date="2025-09" db="UniProtKB">
        <authorList>
            <consortium name="Ensembl"/>
        </authorList>
    </citation>
    <scope>IDENTIFICATION</scope>
    <source>
        <strain evidence="12">Thoroughbred</strain>
    </source>
</reference>
<evidence type="ECO:0000313" key="13">
    <source>
        <dbReference type="Proteomes" id="UP000002281"/>
    </source>
</evidence>
<dbReference type="InterPro" id="IPR040444">
    <property type="entry name" value="PCNA-AF"/>
</dbReference>
<dbReference type="GO" id="GO:0005634">
    <property type="term" value="C:nucleus"/>
    <property type="evidence" value="ECO:0007669"/>
    <property type="project" value="UniProtKB-SubCell"/>
</dbReference>
<sequence>MVRTKADSVPGTYRKVVASRAPRKVLGSSTSATNSTSLSSRKAENKYAGGNPVCVRPTPKWQKGIGEFFRLSPKDSEKENRIPEEAGSSGLGKAKRKKTGPELTSMPILLCLISGTPTTAWLFAKWYHVRTRDLNQQTPGCREAKRGNLTAAPPGQPHAYEHVLCHLMTQMTKKNRTILFILDSRLLFTLVFWDVNLHKCICSN</sequence>
<keyword evidence="4" id="KW-0963">Cytoplasm</keyword>
<dbReference type="GO" id="GO:0048471">
    <property type="term" value="C:perinuclear region of cytoplasm"/>
    <property type="evidence" value="ECO:0007669"/>
    <property type="project" value="UniProtKB-SubCell"/>
</dbReference>
<organism evidence="12 13">
    <name type="scientific">Equus caballus</name>
    <name type="common">Horse</name>
    <dbReference type="NCBI Taxonomy" id="9796"/>
    <lineage>
        <taxon>Eukaryota</taxon>
        <taxon>Metazoa</taxon>
        <taxon>Chordata</taxon>
        <taxon>Craniata</taxon>
        <taxon>Vertebrata</taxon>
        <taxon>Euteleostomi</taxon>
        <taxon>Mammalia</taxon>
        <taxon>Eutheria</taxon>
        <taxon>Laurasiatheria</taxon>
        <taxon>Perissodactyla</taxon>
        <taxon>Equidae</taxon>
        <taxon>Equus</taxon>
    </lineage>
</organism>
<keyword evidence="5" id="KW-0227">DNA damage</keyword>
<accession>A0A5F5PPX8</accession>
<evidence type="ECO:0000256" key="5">
    <source>
        <dbReference type="ARBA" id="ARBA00022763"/>
    </source>
</evidence>
<reference evidence="12" key="2">
    <citation type="submission" date="2025-08" db="UniProtKB">
        <authorList>
            <consortium name="Ensembl"/>
        </authorList>
    </citation>
    <scope>IDENTIFICATION</scope>
    <source>
        <strain evidence="12">Thoroughbred</strain>
    </source>
</reference>
<dbReference type="Pfam" id="PF15715">
    <property type="entry name" value="PAF"/>
    <property type="match status" value="1"/>
</dbReference>
<feature type="compositionally biased region" description="Low complexity" evidence="10">
    <location>
        <begin position="28"/>
        <end position="40"/>
    </location>
</feature>
<evidence type="ECO:0000256" key="10">
    <source>
        <dbReference type="SAM" id="MobiDB-lite"/>
    </source>
</evidence>
<keyword evidence="7" id="KW-0539">Nucleus</keyword>